<evidence type="ECO:0000313" key="6">
    <source>
        <dbReference type="EMBL" id="PNF18750.1"/>
    </source>
</evidence>
<evidence type="ECO:0000256" key="5">
    <source>
        <dbReference type="SAM" id="Coils"/>
    </source>
</evidence>
<dbReference type="InParanoid" id="A0A2J7PQY7"/>
<name>A0A2J7PQY7_9NEOP</name>
<sequence length="1114" mass="126960">MESSLTTPPQDSHTIVASHHYINLFQSSLSQFLSSDPRLQLIVLQIIQLIQDHQSLVQSTPNFSTNEERNTNNFTQNSDTTKLLGLNSLQEEIYYSTEKGTEEGSPKLQSTQLNFLRNRYIPYETSIYDQTNFSDENLEGRKHELQQKEILENDNMLYYKLEALMEHQKILINQMRLNVMNLQEHKEKLEKYFGRKMQREIQLINEVKNQKETINRLKSQIQTCKDVSSSMILELKNRTKEINKMKSRLKSMVLDKLSHNFTNVSNGCLLEMKNKENEIHKLKAKLENKGQMDNTASILISNLSEFSNNSSIRQTLKNLLERKNTLETQLTYCYTSCSAILLQLKNKSNEVHELTSQLEHRDICEKQLKNCSIYLSHLSSEVNKTAKNLEEQKSTLKDTETKLQMCADHSFSTPLQLYTNTSEIQFLISVMRERDNLKALLRNCSHEKVQQLSKLRNKSNEVQELTARLRDADNLEAKLENCMNNSLFLFSELKNKTGKSDEQNSKLLDKAKQSQNCSCKVSSILSTLNNKTSEITFLISVLRDRDVLQAQLQKCSTEKMEQILEIRNSSNKIKDLTTKLRNHDLLGINVQNCSNYLSVLDSELQTCSHNLSSALLNLINKTREIQRLTKTKGSLEAQVQNCYHTLYTTKNYNTHMVNNLITASKKVQSCEVQLQNCTNNSLVLQLELENRTREIQYLKLENTDNYENRLQTCTNFSQSIYLELKNKTKQVENLTSDVINMSKLGVQLKTCLDNSSMLMKELNNKSSKIHDLTRKLLKDNELEGKINDCTELSTNLALELRNKTSYIQNLTSKLITESNNKQNCSTIPPALLTELRNKTIQVQNLTSELENNTLIQNLQQKMKKAEQKLEAEQNDLLQLLTFLQSHSNDICRLQSLPEAVIYGKPVLVKAWLEAGVDPNRVDNQGYTALQRAAMAGNLQLVRLLVQYGANLTELSRNQFGDLPIHLAAAFGHANIVHWMLDNGVPVNIRNRIGATPLHSAAHNNRLEVAHLLLDGGAAVNAKVINGDNRTSLHEAAAQGSVDLVKLLLDRGADINAITSDQNQTPLHWAEKVGNIRTADLLIQSGADITARDKNGTTPLELAQNYINGIPYPWH</sequence>
<proteinExistence type="inferred from homology"/>
<dbReference type="InterPro" id="IPR051573">
    <property type="entry name" value="Ankyrin-SOCS_box_domain"/>
</dbReference>
<dbReference type="GO" id="GO:0016567">
    <property type="term" value="P:protein ubiquitination"/>
    <property type="evidence" value="ECO:0007669"/>
    <property type="project" value="TreeGrafter"/>
</dbReference>
<dbReference type="Pfam" id="PF00023">
    <property type="entry name" value="Ank"/>
    <property type="match status" value="1"/>
</dbReference>
<keyword evidence="7" id="KW-1185">Reference proteome</keyword>
<feature type="repeat" description="ANK" evidence="4">
    <location>
        <begin position="924"/>
        <end position="956"/>
    </location>
</feature>
<dbReference type="SUPFAM" id="SSF48403">
    <property type="entry name" value="Ankyrin repeat"/>
    <property type="match status" value="1"/>
</dbReference>
<dbReference type="InterPro" id="IPR036770">
    <property type="entry name" value="Ankyrin_rpt-contain_sf"/>
</dbReference>
<evidence type="ECO:0000313" key="7">
    <source>
        <dbReference type="Proteomes" id="UP000235965"/>
    </source>
</evidence>
<dbReference type="PROSITE" id="PS50297">
    <property type="entry name" value="ANK_REP_REGION"/>
    <property type="match status" value="5"/>
</dbReference>
<protein>
    <submittedName>
        <fullName evidence="6">Uncharacterized protein</fullName>
    </submittedName>
</protein>
<feature type="repeat" description="ANK" evidence="4">
    <location>
        <begin position="992"/>
        <end position="1024"/>
    </location>
</feature>
<dbReference type="OrthoDB" id="539213at2759"/>
<dbReference type="EMBL" id="NEVH01022634">
    <property type="protein sequence ID" value="PNF18750.1"/>
    <property type="molecule type" value="Genomic_DNA"/>
</dbReference>
<dbReference type="Pfam" id="PF13637">
    <property type="entry name" value="Ank_4"/>
    <property type="match status" value="1"/>
</dbReference>
<dbReference type="AlphaFoldDB" id="A0A2J7PQY7"/>
<feature type="repeat" description="ANK" evidence="4">
    <location>
        <begin position="959"/>
        <end position="991"/>
    </location>
</feature>
<dbReference type="PRINTS" id="PR01415">
    <property type="entry name" value="ANKYRIN"/>
</dbReference>
<feature type="coiled-coil region" evidence="5">
    <location>
        <begin position="848"/>
        <end position="882"/>
    </location>
</feature>
<accession>A0A2J7PQY7</accession>
<comment type="caution">
    <text evidence="6">The sequence shown here is derived from an EMBL/GenBank/DDBJ whole genome shotgun (WGS) entry which is preliminary data.</text>
</comment>
<dbReference type="PANTHER" id="PTHR24136:SF15">
    <property type="entry name" value="ANK_REP_REGION DOMAIN-CONTAINING PROTEIN"/>
    <property type="match status" value="1"/>
</dbReference>
<feature type="repeat" description="ANK" evidence="4">
    <location>
        <begin position="1061"/>
        <end position="1093"/>
    </location>
</feature>
<comment type="similarity">
    <text evidence="1">Belongs to the ankyrin SOCS box (ASB) family.</text>
</comment>
<keyword evidence="5" id="KW-0175">Coiled coil</keyword>
<organism evidence="6 7">
    <name type="scientific">Cryptotermes secundus</name>
    <dbReference type="NCBI Taxonomy" id="105785"/>
    <lineage>
        <taxon>Eukaryota</taxon>
        <taxon>Metazoa</taxon>
        <taxon>Ecdysozoa</taxon>
        <taxon>Arthropoda</taxon>
        <taxon>Hexapoda</taxon>
        <taxon>Insecta</taxon>
        <taxon>Pterygota</taxon>
        <taxon>Neoptera</taxon>
        <taxon>Polyneoptera</taxon>
        <taxon>Dictyoptera</taxon>
        <taxon>Blattodea</taxon>
        <taxon>Blattoidea</taxon>
        <taxon>Termitoidae</taxon>
        <taxon>Kalotermitidae</taxon>
        <taxon>Cryptotermitinae</taxon>
        <taxon>Cryptotermes</taxon>
    </lineage>
</organism>
<feature type="coiled-coil region" evidence="5">
    <location>
        <begin position="448"/>
        <end position="482"/>
    </location>
</feature>
<dbReference type="Proteomes" id="UP000235965">
    <property type="component" value="Unassembled WGS sequence"/>
</dbReference>
<reference evidence="6 7" key="1">
    <citation type="submission" date="2017-12" db="EMBL/GenBank/DDBJ databases">
        <title>Hemimetabolous genomes reveal molecular basis of termite eusociality.</title>
        <authorList>
            <person name="Harrison M.C."/>
            <person name="Jongepier E."/>
            <person name="Robertson H.M."/>
            <person name="Arning N."/>
            <person name="Bitard-Feildel T."/>
            <person name="Chao H."/>
            <person name="Childers C.P."/>
            <person name="Dinh H."/>
            <person name="Doddapaneni H."/>
            <person name="Dugan S."/>
            <person name="Gowin J."/>
            <person name="Greiner C."/>
            <person name="Han Y."/>
            <person name="Hu H."/>
            <person name="Hughes D.S.T."/>
            <person name="Huylmans A.-K."/>
            <person name="Kemena C."/>
            <person name="Kremer L.P.M."/>
            <person name="Lee S.L."/>
            <person name="Lopez-Ezquerra A."/>
            <person name="Mallet L."/>
            <person name="Monroy-Kuhn J.M."/>
            <person name="Moser A."/>
            <person name="Murali S.C."/>
            <person name="Muzny D.M."/>
            <person name="Otani S."/>
            <person name="Piulachs M.-D."/>
            <person name="Poelchau M."/>
            <person name="Qu J."/>
            <person name="Schaub F."/>
            <person name="Wada-Katsumata A."/>
            <person name="Worley K.C."/>
            <person name="Xie Q."/>
            <person name="Ylla G."/>
            <person name="Poulsen M."/>
            <person name="Gibbs R.A."/>
            <person name="Schal C."/>
            <person name="Richards S."/>
            <person name="Belles X."/>
            <person name="Korb J."/>
            <person name="Bornberg-Bauer E."/>
        </authorList>
    </citation>
    <scope>NUCLEOTIDE SEQUENCE [LARGE SCALE GENOMIC DNA]</scope>
    <source>
        <tissue evidence="6">Whole body</tissue>
    </source>
</reference>
<dbReference type="PROSITE" id="PS50088">
    <property type="entry name" value="ANK_REPEAT"/>
    <property type="match status" value="5"/>
</dbReference>
<gene>
    <name evidence="6" type="ORF">B7P43_G03347</name>
</gene>
<keyword evidence="3 4" id="KW-0040">ANK repeat</keyword>
<dbReference type="InterPro" id="IPR002110">
    <property type="entry name" value="Ankyrin_rpt"/>
</dbReference>
<evidence type="ECO:0000256" key="2">
    <source>
        <dbReference type="ARBA" id="ARBA00022737"/>
    </source>
</evidence>
<evidence type="ECO:0000256" key="3">
    <source>
        <dbReference type="ARBA" id="ARBA00023043"/>
    </source>
</evidence>
<dbReference type="Pfam" id="PF12796">
    <property type="entry name" value="Ank_2"/>
    <property type="match status" value="1"/>
</dbReference>
<feature type="repeat" description="ANK" evidence="4">
    <location>
        <begin position="1027"/>
        <end position="1059"/>
    </location>
</feature>
<feature type="coiled-coil region" evidence="5">
    <location>
        <begin position="172"/>
        <end position="227"/>
    </location>
</feature>
<evidence type="ECO:0000256" key="1">
    <source>
        <dbReference type="ARBA" id="ARBA00005949"/>
    </source>
</evidence>
<dbReference type="STRING" id="105785.A0A2J7PQY7"/>
<dbReference type="EMBL" id="NEVH01022634">
    <property type="protein sequence ID" value="PNF18749.1"/>
    <property type="molecule type" value="Genomic_DNA"/>
</dbReference>
<dbReference type="SMART" id="SM00248">
    <property type="entry name" value="ANK"/>
    <property type="match status" value="6"/>
</dbReference>
<keyword evidence="2" id="KW-0677">Repeat</keyword>
<feature type="coiled-coil region" evidence="5">
    <location>
        <begin position="269"/>
        <end position="329"/>
    </location>
</feature>
<dbReference type="Gene3D" id="1.25.40.20">
    <property type="entry name" value="Ankyrin repeat-containing domain"/>
    <property type="match status" value="3"/>
</dbReference>
<dbReference type="GO" id="GO:0045732">
    <property type="term" value="P:positive regulation of protein catabolic process"/>
    <property type="evidence" value="ECO:0007669"/>
    <property type="project" value="TreeGrafter"/>
</dbReference>
<dbReference type="PANTHER" id="PTHR24136">
    <property type="entry name" value="SOWAH (DROSOPHILA) HOMOLOG"/>
    <property type="match status" value="1"/>
</dbReference>
<evidence type="ECO:0000256" key="4">
    <source>
        <dbReference type="PROSITE-ProRule" id="PRU00023"/>
    </source>
</evidence>